<dbReference type="InterPro" id="IPR000731">
    <property type="entry name" value="SSD"/>
</dbReference>
<dbReference type="PANTHER" id="PTHR33406">
    <property type="entry name" value="MEMBRANE PROTEIN MJ1562-RELATED"/>
    <property type="match status" value="1"/>
</dbReference>
<dbReference type="PROSITE" id="PS50156">
    <property type="entry name" value="SSD"/>
    <property type="match status" value="2"/>
</dbReference>
<evidence type="ECO:0000256" key="3">
    <source>
        <dbReference type="ARBA" id="ARBA00022475"/>
    </source>
</evidence>
<evidence type="ECO:0000256" key="6">
    <source>
        <dbReference type="ARBA" id="ARBA00023136"/>
    </source>
</evidence>
<name>A0A150X670_9BACT</name>
<reference evidence="9 10" key="1">
    <citation type="submission" date="2016-01" db="EMBL/GenBank/DDBJ databases">
        <title>Genome sequencing of Roseivirga spongicola UST030701-084.</title>
        <authorList>
            <person name="Selvaratnam C."/>
            <person name="Thevarajoo S."/>
            <person name="Goh K.M."/>
            <person name="Ee R."/>
            <person name="Chan K.-G."/>
            <person name="Chong C.S."/>
        </authorList>
    </citation>
    <scope>NUCLEOTIDE SEQUENCE [LARGE SCALE GENOMIC DNA]</scope>
    <source>
        <strain evidence="9 10">UST030701-084</strain>
    </source>
</reference>
<keyword evidence="10" id="KW-1185">Reference proteome</keyword>
<feature type="transmembrane region" description="Helical" evidence="7">
    <location>
        <begin position="342"/>
        <end position="368"/>
    </location>
</feature>
<comment type="subcellular location">
    <subcellularLocation>
        <location evidence="1">Cell membrane</location>
        <topology evidence="1">Multi-pass membrane protein</topology>
    </subcellularLocation>
</comment>
<feature type="transmembrane region" description="Helical" evidence="7">
    <location>
        <begin position="754"/>
        <end position="781"/>
    </location>
</feature>
<feature type="transmembrane region" description="Helical" evidence="7">
    <location>
        <begin position="628"/>
        <end position="652"/>
    </location>
</feature>
<comment type="similarity">
    <text evidence="2">Belongs to the resistance-nodulation-cell division (RND) (TC 2.A.6) family. MmpL subfamily.</text>
</comment>
<dbReference type="GO" id="GO:0005886">
    <property type="term" value="C:plasma membrane"/>
    <property type="evidence" value="ECO:0007669"/>
    <property type="project" value="UniProtKB-SubCell"/>
</dbReference>
<evidence type="ECO:0000256" key="2">
    <source>
        <dbReference type="ARBA" id="ARBA00010157"/>
    </source>
</evidence>
<feature type="transmembrane region" description="Helical" evidence="7">
    <location>
        <begin position="273"/>
        <end position="294"/>
    </location>
</feature>
<comment type="caution">
    <text evidence="9">The sequence shown here is derived from an EMBL/GenBank/DDBJ whole genome shotgun (WGS) entry which is preliminary data.</text>
</comment>
<dbReference type="InterPro" id="IPR004869">
    <property type="entry name" value="MMPL_dom"/>
</dbReference>
<dbReference type="Pfam" id="PF03176">
    <property type="entry name" value="MMPL"/>
    <property type="match status" value="2"/>
</dbReference>
<evidence type="ECO:0000259" key="8">
    <source>
        <dbReference type="PROSITE" id="PS50156"/>
    </source>
</evidence>
<accession>A0A150X670</accession>
<gene>
    <name evidence="9" type="ORF">AWW68_16310</name>
</gene>
<dbReference type="EMBL" id="LRPC01000028">
    <property type="protein sequence ID" value="KYG74210.1"/>
    <property type="molecule type" value="Genomic_DNA"/>
</dbReference>
<evidence type="ECO:0000313" key="9">
    <source>
        <dbReference type="EMBL" id="KYG74210.1"/>
    </source>
</evidence>
<feature type="transmembrane region" description="Helical" evidence="7">
    <location>
        <begin position="248"/>
        <end position="266"/>
    </location>
</feature>
<dbReference type="AlphaFoldDB" id="A0A150X670"/>
<dbReference type="Proteomes" id="UP000075606">
    <property type="component" value="Unassembled WGS sequence"/>
</dbReference>
<feature type="transmembrane region" description="Helical" evidence="7">
    <location>
        <begin position="728"/>
        <end position="748"/>
    </location>
</feature>
<dbReference type="OrthoDB" id="9805018at2"/>
<evidence type="ECO:0000256" key="1">
    <source>
        <dbReference type="ARBA" id="ARBA00004651"/>
    </source>
</evidence>
<dbReference type="Gene3D" id="1.20.1640.10">
    <property type="entry name" value="Multidrug efflux transporter AcrB transmembrane domain"/>
    <property type="match status" value="2"/>
</dbReference>
<evidence type="ECO:0000313" key="10">
    <source>
        <dbReference type="Proteomes" id="UP000075606"/>
    </source>
</evidence>
<dbReference type="SUPFAM" id="SSF82866">
    <property type="entry name" value="Multidrug efflux transporter AcrB transmembrane domain"/>
    <property type="match status" value="2"/>
</dbReference>
<feature type="transmembrane region" description="Helical" evidence="7">
    <location>
        <begin position="685"/>
        <end position="707"/>
    </location>
</feature>
<keyword evidence="5 7" id="KW-1133">Transmembrane helix</keyword>
<keyword evidence="4 7" id="KW-0812">Transmembrane</keyword>
<dbReference type="PANTHER" id="PTHR33406:SF6">
    <property type="entry name" value="MEMBRANE PROTEIN YDGH-RELATED"/>
    <property type="match status" value="1"/>
</dbReference>
<evidence type="ECO:0000256" key="4">
    <source>
        <dbReference type="ARBA" id="ARBA00022692"/>
    </source>
</evidence>
<feature type="transmembrane region" description="Helical" evidence="7">
    <location>
        <begin position="300"/>
        <end position="321"/>
    </location>
</feature>
<keyword evidence="3" id="KW-1003">Cell membrane</keyword>
<dbReference type="InterPro" id="IPR050545">
    <property type="entry name" value="Mycobact_MmpL"/>
</dbReference>
<keyword evidence="6 7" id="KW-0472">Membrane</keyword>
<feature type="transmembrane region" description="Helical" evidence="7">
    <location>
        <begin position="659"/>
        <end position="679"/>
    </location>
</feature>
<evidence type="ECO:0000256" key="5">
    <source>
        <dbReference type="ARBA" id="ARBA00022989"/>
    </source>
</evidence>
<feature type="transmembrane region" description="Helical" evidence="7">
    <location>
        <begin position="374"/>
        <end position="400"/>
    </location>
</feature>
<sequence length="786" mass="88315">MSHQVVVLPHFLLGIFRFELVNKLKQNVGKEKQDVQEKGLQVSLRKKLYPNRIKSITALNIVLALTVFFGSRLSDLRFNYSFNSFFPKGDDDLEYYEQFIEEFGQHNDFLFVVLKTEYSIQPSFIEKVNQLKNVLESLPETQKVTSPFDLKGVQINPLGVNTFNLISRSQPTDQSKLEDLKLLGQLFGREDESAMLILRHQEFLDKKLADSYYLAILQSIKDSGFEDAIASGKIQMQYDFTQKLETELGTLLITSLIVVLVVLLALFRSLKGLILPITTLVLTIIWTMGFMAWTGKPIDVMVVMIPAILLIIALSDVIHFVHKYDELRNKGLEYKEAIHKTILTIGKATFLTSVTTAIGFISLVFIPIGPIREFGLITAAGVIMAFLITFLVLPALLYFFPSTVERRLKSRFNWELILGTVHDRIIKKKSLLVICVSLVSIVLIAGIPKLHLSTSLIVGLQKNEPELQKVAYFDKNFDGYKPFELGIELNADVNLLSPEVIAKMAKLENYLIEDYGVAHLQSPLNIIREINAGRNGGSRKYIELPKADDLKGVARYYNSPRLEDQRQQIQANDGKLIRMIGRNKDLGSAHYLNLNTKLEQFLTSEINGDGFEARITGASYLIDKTDEYVVSALLKGIGFALLSVSFFILIFFKSLRLAIYTLVPNLIPIAILFGLMGWFGVHLNISTAIIFTVALGIAIDDSIHFIARYKLERDFHTNKEAIKNAFTGTGKSILVTSIVIVLGFSVFLSSGFSASYYLGFFIVLAAVIALLLDLIILPIILSKRKG</sequence>
<organism evidence="9 10">
    <name type="scientific">Roseivirga spongicola</name>
    <dbReference type="NCBI Taxonomy" id="333140"/>
    <lineage>
        <taxon>Bacteria</taxon>
        <taxon>Pseudomonadati</taxon>
        <taxon>Bacteroidota</taxon>
        <taxon>Cytophagia</taxon>
        <taxon>Cytophagales</taxon>
        <taxon>Roseivirgaceae</taxon>
        <taxon>Roseivirga</taxon>
    </lineage>
</organism>
<feature type="domain" description="SSD" evidence="8">
    <location>
        <begin position="657"/>
        <end position="783"/>
    </location>
</feature>
<proteinExistence type="inferred from homology"/>
<feature type="transmembrane region" description="Helical" evidence="7">
    <location>
        <begin position="431"/>
        <end position="452"/>
    </location>
</feature>
<evidence type="ECO:0000256" key="7">
    <source>
        <dbReference type="SAM" id="Phobius"/>
    </source>
</evidence>
<feature type="domain" description="SSD" evidence="8">
    <location>
        <begin position="277"/>
        <end position="399"/>
    </location>
</feature>
<protein>
    <recommendedName>
        <fullName evidence="8">SSD domain-containing protein</fullName>
    </recommendedName>
</protein>